<organism evidence="1 2">
    <name type="scientific">Aromia moschata</name>
    <dbReference type="NCBI Taxonomy" id="1265417"/>
    <lineage>
        <taxon>Eukaryota</taxon>
        <taxon>Metazoa</taxon>
        <taxon>Ecdysozoa</taxon>
        <taxon>Arthropoda</taxon>
        <taxon>Hexapoda</taxon>
        <taxon>Insecta</taxon>
        <taxon>Pterygota</taxon>
        <taxon>Neoptera</taxon>
        <taxon>Endopterygota</taxon>
        <taxon>Coleoptera</taxon>
        <taxon>Polyphaga</taxon>
        <taxon>Cucujiformia</taxon>
        <taxon>Chrysomeloidea</taxon>
        <taxon>Cerambycidae</taxon>
        <taxon>Cerambycinae</taxon>
        <taxon>Callichromatini</taxon>
        <taxon>Aromia</taxon>
    </lineage>
</organism>
<accession>A0AAV8YR42</accession>
<reference evidence="1" key="1">
    <citation type="journal article" date="2023" name="Insect Mol. Biol.">
        <title>Genome sequencing provides insights into the evolution of gene families encoding plant cell wall-degrading enzymes in longhorned beetles.</title>
        <authorList>
            <person name="Shin N.R."/>
            <person name="Okamura Y."/>
            <person name="Kirsch R."/>
            <person name="Pauchet Y."/>
        </authorList>
    </citation>
    <scope>NUCLEOTIDE SEQUENCE</scope>
    <source>
        <strain evidence="1">AMC_N1</strain>
    </source>
</reference>
<comment type="caution">
    <text evidence="1">The sequence shown here is derived from an EMBL/GenBank/DDBJ whole genome shotgun (WGS) entry which is preliminary data.</text>
</comment>
<dbReference type="AlphaFoldDB" id="A0AAV8YR42"/>
<protein>
    <submittedName>
        <fullName evidence="1">Uncharacterized protein</fullName>
    </submittedName>
</protein>
<dbReference type="EMBL" id="JAPWTK010000056">
    <property type="protein sequence ID" value="KAJ8953468.1"/>
    <property type="molecule type" value="Genomic_DNA"/>
</dbReference>
<name>A0AAV8YR42_9CUCU</name>
<sequence length="114" mass="12905">MTDEGFIKVQSDNLPRVGFMVKIHGDKFHKKHGFFSLGEVRGVKADKSGRHSYGDAAVGWVQVRRENNTCTIRAKITPEHNVKKKQYAISCNINEEQENVIDVKCHDCLVSSDM</sequence>
<dbReference type="PANTHER" id="PTHR39953">
    <property type="entry name" value="RE54151P"/>
    <property type="match status" value="1"/>
</dbReference>
<evidence type="ECO:0000313" key="1">
    <source>
        <dbReference type="EMBL" id="KAJ8953468.1"/>
    </source>
</evidence>
<dbReference type="Proteomes" id="UP001162162">
    <property type="component" value="Unassembled WGS sequence"/>
</dbReference>
<keyword evidence="2" id="KW-1185">Reference proteome</keyword>
<proteinExistence type="predicted"/>
<evidence type="ECO:0000313" key="2">
    <source>
        <dbReference type="Proteomes" id="UP001162162"/>
    </source>
</evidence>
<gene>
    <name evidence="1" type="ORF">NQ318_023587</name>
</gene>
<dbReference type="PANTHER" id="PTHR39953:SF1">
    <property type="entry name" value="RE54151P"/>
    <property type="match status" value="1"/>
</dbReference>